<dbReference type="SUPFAM" id="SSF101447">
    <property type="entry name" value="Formin homology 2 domain (FH2 domain)"/>
    <property type="match status" value="1"/>
</dbReference>
<feature type="transmembrane region" description="Helical" evidence="2">
    <location>
        <begin position="267"/>
        <end position="289"/>
    </location>
</feature>
<feature type="compositionally biased region" description="Pro residues" evidence="1">
    <location>
        <begin position="43"/>
        <end position="94"/>
    </location>
</feature>
<comment type="caution">
    <text evidence="3">The sequence shown here is derived from an EMBL/GenBank/DDBJ whole genome shotgun (WGS) entry which is preliminary data.</text>
</comment>
<feature type="compositionally biased region" description="Low complexity" evidence="1">
    <location>
        <begin position="1"/>
        <end position="11"/>
    </location>
</feature>
<evidence type="ECO:0000313" key="3">
    <source>
        <dbReference type="EMBL" id="KAF5834947.1"/>
    </source>
</evidence>
<gene>
    <name evidence="3" type="ORF">DUNSADRAFT_8096</name>
</gene>
<evidence type="ECO:0000313" key="4">
    <source>
        <dbReference type="Proteomes" id="UP000815325"/>
    </source>
</evidence>
<accession>A0ABQ7GJZ9</accession>
<name>A0ABQ7GJZ9_DUNSA</name>
<proteinExistence type="predicted"/>
<keyword evidence="2" id="KW-0812">Transmembrane</keyword>
<dbReference type="EMBL" id="MU069729">
    <property type="protein sequence ID" value="KAF5834947.1"/>
    <property type="molecule type" value="Genomic_DNA"/>
</dbReference>
<organism evidence="3 4">
    <name type="scientific">Dunaliella salina</name>
    <name type="common">Green alga</name>
    <name type="synonym">Protococcus salinus</name>
    <dbReference type="NCBI Taxonomy" id="3046"/>
    <lineage>
        <taxon>Eukaryota</taxon>
        <taxon>Viridiplantae</taxon>
        <taxon>Chlorophyta</taxon>
        <taxon>core chlorophytes</taxon>
        <taxon>Chlorophyceae</taxon>
        <taxon>CS clade</taxon>
        <taxon>Chlamydomonadales</taxon>
        <taxon>Dunaliellaceae</taxon>
        <taxon>Dunaliella</taxon>
    </lineage>
</organism>
<feature type="compositionally biased region" description="Pro residues" evidence="1">
    <location>
        <begin position="12"/>
        <end position="35"/>
    </location>
</feature>
<keyword evidence="2" id="KW-1133">Transmembrane helix</keyword>
<protein>
    <submittedName>
        <fullName evidence="3">Uncharacterized protein</fullName>
    </submittedName>
</protein>
<feature type="region of interest" description="Disordered" evidence="1">
    <location>
        <begin position="1"/>
        <end position="109"/>
    </location>
</feature>
<evidence type="ECO:0000256" key="1">
    <source>
        <dbReference type="SAM" id="MobiDB-lite"/>
    </source>
</evidence>
<reference evidence="3" key="1">
    <citation type="submission" date="2017-08" db="EMBL/GenBank/DDBJ databases">
        <authorList>
            <person name="Polle J.E."/>
            <person name="Barry K."/>
            <person name="Cushman J."/>
            <person name="Schmutz J."/>
            <person name="Tran D."/>
            <person name="Hathwaick L.T."/>
            <person name="Yim W.C."/>
            <person name="Jenkins J."/>
            <person name="Mckie-Krisberg Z.M."/>
            <person name="Prochnik S."/>
            <person name="Lindquist E."/>
            <person name="Dockter R.B."/>
            <person name="Adam C."/>
            <person name="Molina H."/>
            <person name="Bunkerborg J."/>
            <person name="Jin E."/>
            <person name="Buchheim M."/>
            <person name="Magnuson J."/>
        </authorList>
    </citation>
    <scope>NUCLEOTIDE SEQUENCE</scope>
    <source>
        <strain evidence="3">CCAP 19/18</strain>
    </source>
</reference>
<dbReference type="Proteomes" id="UP000815325">
    <property type="component" value="Unassembled WGS sequence"/>
</dbReference>
<dbReference type="PRINTS" id="PR01217">
    <property type="entry name" value="PRICHEXTENSN"/>
</dbReference>
<keyword evidence="4" id="KW-1185">Reference proteome</keyword>
<feature type="non-terminal residue" evidence="3">
    <location>
        <position position="1"/>
    </location>
</feature>
<keyword evidence="2" id="KW-0472">Membrane</keyword>
<sequence length="307" mass="32361">PSPTTPLESASPPSPLPPLPNGLLPSPSPPSPSPPSASTALPSPSPPSPSPASPSIAPPSPTPPFESPFPPPPPPPPPPPTLSSPPPSLPPPSPLGGQPGPVSFSGTGVMDVGDASQFMEDLGLGEEGFLTLTRTRKLLQEVSGARAFADKLLERALLNSRAYLGELRFSLAPFETEIEYEIKLFYLDPVNADQDFEEARLETNRELNAESGSDQSLAIAYRDNVAGAYSGAPMNIVDANVSNGIEEDRDSEGDESDDDAAVLGPAIAIPVFFFLVTMCATCGLLWFVVVRRKGKREVAPYEDRMGI</sequence>
<evidence type="ECO:0000256" key="2">
    <source>
        <dbReference type="SAM" id="Phobius"/>
    </source>
</evidence>